<dbReference type="InterPro" id="IPR058240">
    <property type="entry name" value="rSAM_sf"/>
</dbReference>
<dbReference type="AlphaFoldDB" id="A0A4Y7RG35"/>
<proteinExistence type="predicted"/>
<accession>A0A4Y7RG35</accession>
<gene>
    <name evidence="1" type="ORF">Psch_00834</name>
</gene>
<keyword evidence="2" id="KW-1185">Reference proteome</keyword>
<sequence>MNDYMWIFEEFPVDEIQVTVDGPYEVHDKRRIGSKYEELMDSISRVLQANRIHTKLRVNVDTANTLPELANDIIKRQLLNCKSGQASIC</sequence>
<protein>
    <submittedName>
        <fullName evidence="1">Uncharacterized protein</fullName>
    </submittedName>
</protein>
<dbReference type="Proteomes" id="UP000298324">
    <property type="component" value="Unassembled WGS sequence"/>
</dbReference>
<reference evidence="1 2" key="1">
    <citation type="journal article" date="2018" name="Environ. Microbiol.">
        <title>Novel energy conservation strategies and behaviour of Pelotomaculum schinkii driving syntrophic propionate catabolism.</title>
        <authorList>
            <person name="Hidalgo-Ahumada C.A.P."/>
            <person name="Nobu M.K."/>
            <person name="Narihiro T."/>
            <person name="Tamaki H."/>
            <person name="Liu W.T."/>
            <person name="Kamagata Y."/>
            <person name="Stams A.J.M."/>
            <person name="Imachi H."/>
            <person name="Sousa D.Z."/>
        </authorList>
    </citation>
    <scope>NUCLEOTIDE SEQUENCE [LARGE SCALE GENOMIC DNA]</scope>
    <source>
        <strain evidence="1 2">HH</strain>
    </source>
</reference>
<dbReference type="InterPro" id="IPR013785">
    <property type="entry name" value="Aldolase_TIM"/>
</dbReference>
<dbReference type="EMBL" id="QFGA01000001">
    <property type="protein sequence ID" value="TEB07287.1"/>
    <property type="molecule type" value="Genomic_DNA"/>
</dbReference>
<name>A0A4Y7RG35_9FIRM</name>
<organism evidence="1 2">
    <name type="scientific">Pelotomaculum schinkii</name>
    <dbReference type="NCBI Taxonomy" id="78350"/>
    <lineage>
        <taxon>Bacteria</taxon>
        <taxon>Bacillati</taxon>
        <taxon>Bacillota</taxon>
        <taxon>Clostridia</taxon>
        <taxon>Eubacteriales</taxon>
        <taxon>Desulfotomaculaceae</taxon>
        <taxon>Pelotomaculum</taxon>
    </lineage>
</organism>
<evidence type="ECO:0000313" key="1">
    <source>
        <dbReference type="EMBL" id="TEB07287.1"/>
    </source>
</evidence>
<dbReference type="RefSeq" id="WP_190239223.1">
    <property type="nucleotide sequence ID" value="NZ_QFGA01000001.1"/>
</dbReference>
<comment type="caution">
    <text evidence="1">The sequence shown here is derived from an EMBL/GenBank/DDBJ whole genome shotgun (WGS) entry which is preliminary data.</text>
</comment>
<dbReference type="Gene3D" id="3.20.20.70">
    <property type="entry name" value="Aldolase class I"/>
    <property type="match status" value="1"/>
</dbReference>
<dbReference type="SUPFAM" id="SSF102114">
    <property type="entry name" value="Radical SAM enzymes"/>
    <property type="match status" value="1"/>
</dbReference>
<evidence type="ECO:0000313" key="2">
    <source>
        <dbReference type="Proteomes" id="UP000298324"/>
    </source>
</evidence>